<keyword evidence="3" id="KW-1185">Reference proteome</keyword>
<name>A0A5E4YBB8_9BURK</name>
<accession>A0A5E4YBB8</accession>
<gene>
    <name evidence="2" type="ORF">PTE31013_04421</name>
</gene>
<dbReference type="InterPro" id="IPR049450">
    <property type="entry name" value="ACOT8-like_C"/>
</dbReference>
<proteinExistence type="predicted"/>
<dbReference type="AlphaFoldDB" id="A0A5E4YBB8"/>
<evidence type="ECO:0000313" key="2">
    <source>
        <dbReference type="EMBL" id="VVE45728.1"/>
    </source>
</evidence>
<feature type="domain" description="Acyl-CoA thioesterase-like C-terminal" evidence="1">
    <location>
        <begin position="16"/>
        <end position="80"/>
    </location>
</feature>
<organism evidence="2 3">
    <name type="scientific">Pandoraea terrigena</name>
    <dbReference type="NCBI Taxonomy" id="2508292"/>
    <lineage>
        <taxon>Bacteria</taxon>
        <taxon>Pseudomonadati</taxon>
        <taxon>Pseudomonadota</taxon>
        <taxon>Betaproteobacteria</taxon>
        <taxon>Burkholderiales</taxon>
        <taxon>Burkholderiaceae</taxon>
        <taxon>Pandoraea</taxon>
    </lineage>
</organism>
<dbReference type="EMBL" id="CABPRU010000015">
    <property type="protein sequence ID" value="VVE45728.1"/>
    <property type="molecule type" value="Genomic_DNA"/>
</dbReference>
<dbReference type="Pfam" id="PF20789">
    <property type="entry name" value="4HBT_3C"/>
    <property type="match status" value="1"/>
</dbReference>
<sequence length="86" mass="9675">MAASSVPAATGIHDAADDVHGWHFDTRDFSMLFHSGAFDVNDWLLFDSEVLHRDGKQYSFETKVYARSGVRLANSMQTCIERNGCY</sequence>
<dbReference type="InterPro" id="IPR029069">
    <property type="entry name" value="HotDog_dom_sf"/>
</dbReference>
<protein>
    <recommendedName>
        <fullName evidence="1">Acyl-CoA thioesterase-like C-terminal domain-containing protein</fullName>
    </recommendedName>
</protein>
<evidence type="ECO:0000313" key="3">
    <source>
        <dbReference type="Proteomes" id="UP000334380"/>
    </source>
</evidence>
<reference evidence="2 3" key="1">
    <citation type="submission" date="2019-08" db="EMBL/GenBank/DDBJ databases">
        <authorList>
            <person name="Peeters C."/>
        </authorList>
    </citation>
    <scope>NUCLEOTIDE SEQUENCE [LARGE SCALE GENOMIC DNA]</scope>
    <source>
        <strain evidence="2 3">LMG 31013</strain>
    </source>
</reference>
<dbReference type="SUPFAM" id="SSF54637">
    <property type="entry name" value="Thioesterase/thiol ester dehydrase-isomerase"/>
    <property type="match status" value="1"/>
</dbReference>
<dbReference type="Proteomes" id="UP000334380">
    <property type="component" value="Unassembled WGS sequence"/>
</dbReference>
<dbReference type="Gene3D" id="3.10.129.10">
    <property type="entry name" value="Hotdog Thioesterase"/>
    <property type="match status" value="1"/>
</dbReference>
<evidence type="ECO:0000259" key="1">
    <source>
        <dbReference type="Pfam" id="PF20789"/>
    </source>
</evidence>